<feature type="transmembrane region" description="Helical" evidence="9">
    <location>
        <begin position="237"/>
        <end position="258"/>
    </location>
</feature>
<dbReference type="GO" id="GO:0015179">
    <property type="term" value="F:L-amino acid transmembrane transporter activity"/>
    <property type="evidence" value="ECO:0007669"/>
    <property type="project" value="TreeGrafter"/>
</dbReference>
<comment type="caution">
    <text evidence="11">The sequence shown here is derived from an EMBL/GenBank/DDBJ whole genome shotgun (WGS) entry which is preliminary data.</text>
</comment>
<evidence type="ECO:0000256" key="8">
    <source>
        <dbReference type="SAM" id="MobiDB-lite"/>
    </source>
</evidence>
<name>A0A2P6VQB5_9CHLO</name>
<dbReference type="PANTHER" id="PTHR22950:SF458">
    <property type="entry name" value="SODIUM-COUPLED NEUTRAL AMINO ACID TRANSPORTER 11-RELATED"/>
    <property type="match status" value="1"/>
</dbReference>
<feature type="region of interest" description="Disordered" evidence="8">
    <location>
        <begin position="1"/>
        <end position="68"/>
    </location>
</feature>
<reference evidence="11 12" key="1">
    <citation type="journal article" date="2018" name="Plant J.">
        <title>Genome sequences of Chlorella sorokiniana UTEX 1602 and Micractinium conductrix SAG 241.80: implications to maltose excretion by a green alga.</title>
        <authorList>
            <person name="Arriola M.B."/>
            <person name="Velmurugan N."/>
            <person name="Zhang Y."/>
            <person name="Plunkett M.H."/>
            <person name="Hondzo H."/>
            <person name="Barney B.M."/>
        </authorList>
    </citation>
    <scope>NUCLEOTIDE SEQUENCE [LARGE SCALE GENOMIC DNA]</scope>
    <source>
        <strain evidence="11 12">SAG 241.80</strain>
    </source>
</reference>
<dbReference type="PANTHER" id="PTHR22950">
    <property type="entry name" value="AMINO ACID TRANSPORTER"/>
    <property type="match status" value="1"/>
</dbReference>
<comment type="similarity">
    <text evidence="2">Belongs to the amino acid/polyamine transporter 2 family.</text>
</comment>
<keyword evidence="4 9" id="KW-0812">Transmembrane</keyword>
<protein>
    <submittedName>
        <fullName evidence="11">Sodium-coupled neutral amino acid transporter 6</fullName>
    </submittedName>
</protein>
<evidence type="ECO:0000256" key="5">
    <source>
        <dbReference type="ARBA" id="ARBA00022970"/>
    </source>
</evidence>
<dbReference type="InterPro" id="IPR013057">
    <property type="entry name" value="AA_transpt_TM"/>
</dbReference>
<keyword evidence="7 9" id="KW-0472">Membrane</keyword>
<organism evidence="11 12">
    <name type="scientific">Micractinium conductrix</name>
    <dbReference type="NCBI Taxonomy" id="554055"/>
    <lineage>
        <taxon>Eukaryota</taxon>
        <taxon>Viridiplantae</taxon>
        <taxon>Chlorophyta</taxon>
        <taxon>core chlorophytes</taxon>
        <taxon>Trebouxiophyceae</taxon>
        <taxon>Chlorellales</taxon>
        <taxon>Chlorellaceae</taxon>
        <taxon>Chlorella clade</taxon>
        <taxon>Micractinium</taxon>
    </lineage>
</organism>
<evidence type="ECO:0000256" key="1">
    <source>
        <dbReference type="ARBA" id="ARBA00004141"/>
    </source>
</evidence>
<gene>
    <name evidence="11" type="primary">g588</name>
    <name evidence="11" type="ORF">C2E20_0588</name>
</gene>
<evidence type="ECO:0000256" key="4">
    <source>
        <dbReference type="ARBA" id="ARBA00022692"/>
    </source>
</evidence>
<feature type="transmembrane region" description="Helical" evidence="9">
    <location>
        <begin position="105"/>
        <end position="125"/>
    </location>
</feature>
<evidence type="ECO:0000313" key="12">
    <source>
        <dbReference type="Proteomes" id="UP000239649"/>
    </source>
</evidence>
<evidence type="ECO:0000256" key="6">
    <source>
        <dbReference type="ARBA" id="ARBA00022989"/>
    </source>
</evidence>
<keyword evidence="3" id="KW-0813">Transport</keyword>
<feature type="transmembrane region" description="Helical" evidence="9">
    <location>
        <begin position="322"/>
        <end position="340"/>
    </location>
</feature>
<feature type="transmembrane region" description="Helical" evidence="9">
    <location>
        <begin position="421"/>
        <end position="443"/>
    </location>
</feature>
<keyword evidence="5" id="KW-0029">Amino-acid transport</keyword>
<dbReference type="Proteomes" id="UP000239649">
    <property type="component" value="Unassembled WGS sequence"/>
</dbReference>
<evidence type="ECO:0000256" key="2">
    <source>
        <dbReference type="ARBA" id="ARBA00008066"/>
    </source>
</evidence>
<feature type="compositionally biased region" description="Basic and acidic residues" evidence="8">
    <location>
        <begin position="46"/>
        <end position="58"/>
    </location>
</feature>
<evidence type="ECO:0000256" key="3">
    <source>
        <dbReference type="ARBA" id="ARBA00022448"/>
    </source>
</evidence>
<dbReference type="EMBL" id="LHPF02000001">
    <property type="protein sequence ID" value="PSC76288.1"/>
    <property type="molecule type" value="Genomic_DNA"/>
</dbReference>
<dbReference type="STRING" id="554055.A0A2P6VQB5"/>
<feature type="transmembrane region" description="Helical" evidence="9">
    <location>
        <begin position="207"/>
        <end position="225"/>
    </location>
</feature>
<dbReference type="OrthoDB" id="513138at2759"/>
<keyword evidence="6 9" id="KW-1133">Transmembrane helix</keyword>
<evidence type="ECO:0000256" key="7">
    <source>
        <dbReference type="ARBA" id="ARBA00023136"/>
    </source>
</evidence>
<feature type="transmembrane region" description="Helical" evidence="9">
    <location>
        <begin position="488"/>
        <end position="510"/>
    </location>
</feature>
<comment type="subcellular location">
    <subcellularLocation>
        <location evidence="1">Membrane</location>
        <topology evidence="1">Multi-pass membrane protein</topology>
    </subcellularLocation>
</comment>
<feature type="transmembrane region" description="Helical" evidence="9">
    <location>
        <begin position="372"/>
        <end position="396"/>
    </location>
</feature>
<proteinExistence type="inferred from homology"/>
<sequence length="514" mass="52823">MPSWLVNSGAGSAAARVPPPPRPGAPLSEPLLPESGSPANGGSRAGDWRGAAEPDRADGGASDDSFPPVREQAGQAAKVVALLVNSGIGTSTVAMPMAVRTLGAGLALGAMLLQATLGVLANHVLSKESARGGAGSYADLMTQRYGKWGGRGVAVAQLANSLGKSVVWLIILADLIVGSPGAGGGLLPELLRAGGSGGMAEGEHWYLRRWPWILLLAVMATPVVSVRSMSKLSAVSLVGDAAVALMAGSGLALAVFAAREGKAHKIHWLPNPEDARGGGSRAVLALELVSVFPVMMGAAFTQNQINSVMTELQPYSQSILDAAQAAARVLTLAVFLTIGASNNAVFGKELEPDVLLNYSALGLGALLPDRPALWLATAVRISFLVNGLVSLPMYLWPAQRNLWATLPNQDPEARMSERKSFATTNIAGLAGCAVVAVLVPSIWKPLKLLGGTAVSFMAFIGPGMVVLRRQSSIGRGTGAGGKPRWRSAGLTALGWVLVVVGLAQAAASVASQFI</sequence>
<accession>A0A2P6VQB5</accession>
<feature type="domain" description="Amino acid transporter transmembrane" evidence="10">
    <location>
        <begin position="75"/>
        <end position="471"/>
    </location>
</feature>
<dbReference type="AlphaFoldDB" id="A0A2P6VQB5"/>
<feature type="transmembrane region" description="Helical" evidence="9">
    <location>
        <begin position="166"/>
        <end position="187"/>
    </location>
</feature>
<evidence type="ECO:0000313" key="11">
    <source>
        <dbReference type="EMBL" id="PSC76288.1"/>
    </source>
</evidence>
<evidence type="ECO:0000256" key="9">
    <source>
        <dbReference type="SAM" id="Phobius"/>
    </source>
</evidence>
<evidence type="ECO:0000259" key="10">
    <source>
        <dbReference type="Pfam" id="PF01490"/>
    </source>
</evidence>
<keyword evidence="12" id="KW-1185">Reference proteome</keyword>
<dbReference type="GO" id="GO:0016020">
    <property type="term" value="C:membrane"/>
    <property type="evidence" value="ECO:0007669"/>
    <property type="project" value="UniProtKB-SubCell"/>
</dbReference>
<feature type="transmembrane region" description="Helical" evidence="9">
    <location>
        <begin position="449"/>
        <end position="467"/>
    </location>
</feature>
<feature type="transmembrane region" description="Helical" evidence="9">
    <location>
        <begin position="278"/>
        <end position="301"/>
    </location>
</feature>
<dbReference type="Pfam" id="PF01490">
    <property type="entry name" value="Aa_trans"/>
    <property type="match status" value="1"/>
</dbReference>